<dbReference type="EMBL" id="LKLW01000009">
    <property type="protein sequence ID" value="KSU29728.1"/>
    <property type="molecule type" value="Genomic_DNA"/>
</dbReference>
<gene>
    <name evidence="2" type="ORF">N42_0385</name>
</gene>
<reference evidence="3" key="1">
    <citation type="submission" date="2015-10" db="EMBL/GenBank/DDBJ databases">
        <title>Draft Genome Sequences of 11 Lactococcus lactis subspecies cremoris strains.</title>
        <authorList>
            <person name="Wels M."/>
            <person name="Backus L."/>
            <person name="Boekhorst J."/>
            <person name="Dijkstra A."/>
            <person name="Beerthuizen M."/>
            <person name="Kelly W."/>
            <person name="Siezen R."/>
            <person name="Bachmann H."/>
            <person name="Van Hijum S."/>
        </authorList>
    </citation>
    <scope>NUCLEOTIDE SEQUENCE [LARGE SCALE GENOMIC DNA]</scope>
    <source>
        <strain evidence="3">N42</strain>
    </source>
</reference>
<evidence type="ECO:0000256" key="1">
    <source>
        <dbReference type="SAM" id="Coils"/>
    </source>
</evidence>
<dbReference type="PATRIC" id="fig|1360.116.peg.1439"/>
<protein>
    <submittedName>
        <fullName evidence="2">Phage protein</fullName>
    </submittedName>
</protein>
<keyword evidence="1" id="KW-0175">Coiled coil</keyword>
<feature type="coiled-coil region" evidence="1">
    <location>
        <begin position="24"/>
        <end position="63"/>
    </location>
</feature>
<name>A0A0V8F6X6_LACLL</name>
<dbReference type="AlphaFoldDB" id="A0A0V8F6X6"/>
<dbReference type="RefSeq" id="WP_058212472.1">
    <property type="nucleotide sequence ID" value="NZ_CP015905.2"/>
</dbReference>
<proteinExistence type="predicted"/>
<organism evidence="2 3">
    <name type="scientific">Lactococcus lactis subsp. lactis</name>
    <name type="common">Streptococcus lactis</name>
    <dbReference type="NCBI Taxonomy" id="1360"/>
    <lineage>
        <taxon>Bacteria</taxon>
        <taxon>Bacillati</taxon>
        <taxon>Bacillota</taxon>
        <taxon>Bacilli</taxon>
        <taxon>Lactobacillales</taxon>
        <taxon>Streptococcaceae</taxon>
        <taxon>Lactococcus</taxon>
    </lineage>
</organism>
<evidence type="ECO:0000313" key="2">
    <source>
        <dbReference type="EMBL" id="KSU29728.1"/>
    </source>
</evidence>
<dbReference type="Proteomes" id="UP000052991">
    <property type="component" value="Unassembled WGS sequence"/>
</dbReference>
<accession>A0A0V8F6X6</accession>
<comment type="caution">
    <text evidence="2">The sequence shown here is derived from an EMBL/GenBank/DDBJ whole genome shotgun (WGS) entry which is preliminary data.</text>
</comment>
<sequence>MDIRHIEEKTKELKAQSLPLVQAVEKTQALVNELSARLENMKVDKQQEDIDATLAQMAKERDARVLLDELTEHLTKQKEALHQFWNNEETSYSIRAEANRSQEHLSPTESQLIEGLIDSSLKRKLKAYGKEVEEARNKAIEIVNYLKENNYDQSVGNALHPLVEAKNFYYFRMAQLISSTFQHELMEYLLDDGLITNYPGYYTPRR</sequence>
<evidence type="ECO:0000313" key="3">
    <source>
        <dbReference type="Proteomes" id="UP000052991"/>
    </source>
</evidence>